<dbReference type="EMBL" id="HBGK01039636">
    <property type="protein sequence ID" value="CAD9298835.1"/>
    <property type="molecule type" value="Transcribed_RNA"/>
</dbReference>
<evidence type="ECO:0008006" key="2">
    <source>
        <dbReference type="Google" id="ProtNLM"/>
    </source>
</evidence>
<name>A0A7S1VG49_9STRA</name>
<dbReference type="AlphaFoldDB" id="A0A7S1VG49"/>
<dbReference type="InterPro" id="IPR027417">
    <property type="entry name" value="P-loop_NTPase"/>
</dbReference>
<gene>
    <name evidence="1" type="ORF">GOCE00092_LOCUS20655</name>
</gene>
<organism evidence="1">
    <name type="scientific">Grammatophora oceanica</name>
    <dbReference type="NCBI Taxonomy" id="210454"/>
    <lineage>
        <taxon>Eukaryota</taxon>
        <taxon>Sar</taxon>
        <taxon>Stramenopiles</taxon>
        <taxon>Ochrophyta</taxon>
        <taxon>Bacillariophyta</taxon>
        <taxon>Fragilariophyceae</taxon>
        <taxon>Fragilariophycidae</taxon>
        <taxon>Rhabdonematales</taxon>
        <taxon>Grammatophoraceae</taxon>
        <taxon>Grammatophora</taxon>
    </lineage>
</organism>
<dbReference type="SUPFAM" id="SSF52540">
    <property type="entry name" value="P-loop containing nucleoside triphosphate hydrolases"/>
    <property type="match status" value="1"/>
</dbReference>
<proteinExistence type="predicted"/>
<sequence>MYTQEEVRSRLMDSEVLDLIKDVPCHLDFLRFTAWHNHAFCTTMSMGIPTFVLHYEKYETDFDDTVHSLMDFLELEPKGDLIQFIKGKEYMEYFTPEEVFSVRMAMKKYATRVAWQNLEHYF</sequence>
<protein>
    <recommendedName>
        <fullName evidence="2">Sulfotransferase domain-containing protein</fullName>
    </recommendedName>
</protein>
<reference evidence="1" key="1">
    <citation type="submission" date="2021-01" db="EMBL/GenBank/DDBJ databases">
        <authorList>
            <person name="Corre E."/>
            <person name="Pelletier E."/>
            <person name="Niang G."/>
            <person name="Scheremetjew M."/>
            <person name="Finn R."/>
            <person name="Kale V."/>
            <person name="Holt S."/>
            <person name="Cochrane G."/>
            <person name="Meng A."/>
            <person name="Brown T."/>
            <person name="Cohen L."/>
        </authorList>
    </citation>
    <scope>NUCLEOTIDE SEQUENCE</scope>
    <source>
        <strain evidence="1">CCMP 410</strain>
    </source>
</reference>
<accession>A0A7S1VG49</accession>
<evidence type="ECO:0000313" key="1">
    <source>
        <dbReference type="EMBL" id="CAD9298835.1"/>
    </source>
</evidence>